<gene>
    <name evidence="1" type="ORF">DPMN_148577</name>
</gene>
<comment type="caution">
    <text evidence="1">The sequence shown here is derived from an EMBL/GenBank/DDBJ whole genome shotgun (WGS) entry which is preliminary data.</text>
</comment>
<organism evidence="1 2">
    <name type="scientific">Dreissena polymorpha</name>
    <name type="common">Zebra mussel</name>
    <name type="synonym">Mytilus polymorpha</name>
    <dbReference type="NCBI Taxonomy" id="45954"/>
    <lineage>
        <taxon>Eukaryota</taxon>
        <taxon>Metazoa</taxon>
        <taxon>Spiralia</taxon>
        <taxon>Lophotrochozoa</taxon>
        <taxon>Mollusca</taxon>
        <taxon>Bivalvia</taxon>
        <taxon>Autobranchia</taxon>
        <taxon>Heteroconchia</taxon>
        <taxon>Euheterodonta</taxon>
        <taxon>Imparidentia</taxon>
        <taxon>Neoheterodontei</taxon>
        <taxon>Myida</taxon>
        <taxon>Dreissenoidea</taxon>
        <taxon>Dreissenidae</taxon>
        <taxon>Dreissena</taxon>
    </lineage>
</organism>
<sequence>MYPVFALDALPTSLKLAAPLPIFGNYIQGQKDFRRLVQADMEDGKHIAFLDPKAR</sequence>
<dbReference type="AlphaFoldDB" id="A0A9D4FFS8"/>
<reference evidence="1" key="2">
    <citation type="submission" date="2020-11" db="EMBL/GenBank/DDBJ databases">
        <authorList>
            <person name="McCartney M.A."/>
            <person name="Auch B."/>
            <person name="Kono T."/>
            <person name="Mallez S."/>
            <person name="Becker A."/>
            <person name="Gohl D.M."/>
            <person name="Silverstein K.A.T."/>
            <person name="Koren S."/>
            <person name="Bechman K.B."/>
            <person name="Herman A."/>
            <person name="Abrahante J.E."/>
            <person name="Garbe J."/>
        </authorList>
    </citation>
    <scope>NUCLEOTIDE SEQUENCE</scope>
    <source>
        <strain evidence="1">Duluth1</strain>
        <tissue evidence="1">Whole animal</tissue>
    </source>
</reference>
<name>A0A9D4FFS8_DREPO</name>
<dbReference type="Proteomes" id="UP000828390">
    <property type="component" value="Unassembled WGS sequence"/>
</dbReference>
<protein>
    <submittedName>
        <fullName evidence="1">Uncharacterized protein</fullName>
    </submittedName>
</protein>
<evidence type="ECO:0000313" key="2">
    <source>
        <dbReference type="Proteomes" id="UP000828390"/>
    </source>
</evidence>
<dbReference type="EMBL" id="JAIWYP010000007">
    <property type="protein sequence ID" value="KAH3795032.1"/>
    <property type="molecule type" value="Genomic_DNA"/>
</dbReference>
<evidence type="ECO:0000313" key="1">
    <source>
        <dbReference type="EMBL" id="KAH3795032.1"/>
    </source>
</evidence>
<keyword evidence="2" id="KW-1185">Reference proteome</keyword>
<reference evidence="1" key="1">
    <citation type="journal article" date="2019" name="bioRxiv">
        <title>The Genome of the Zebra Mussel, Dreissena polymorpha: A Resource for Invasive Species Research.</title>
        <authorList>
            <person name="McCartney M.A."/>
            <person name="Auch B."/>
            <person name="Kono T."/>
            <person name="Mallez S."/>
            <person name="Zhang Y."/>
            <person name="Obille A."/>
            <person name="Becker A."/>
            <person name="Abrahante J.E."/>
            <person name="Garbe J."/>
            <person name="Badalamenti J.P."/>
            <person name="Herman A."/>
            <person name="Mangelson H."/>
            <person name="Liachko I."/>
            <person name="Sullivan S."/>
            <person name="Sone E.D."/>
            <person name="Koren S."/>
            <person name="Silverstein K.A.T."/>
            <person name="Beckman K.B."/>
            <person name="Gohl D.M."/>
        </authorList>
    </citation>
    <scope>NUCLEOTIDE SEQUENCE</scope>
    <source>
        <strain evidence="1">Duluth1</strain>
        <tissue evidence="1">Whole animal</tissue>
    </source>
</reference>
<proteinExistence type="predicted"/>
<accession>A0A9D4FFS8</accession>